<feature type="transmembrane region" description="Helical" evidence="5">
    <location>
        <begin position="12"/>
        <end position="30"/>
    </location>
</feature>
<dbReference type="PANTHER" id="PTHR10361">
    <property type="entry name" value="SODIUM-BILE ACID COTRANSPORTER"/>
    <property type="match status" value="1"/>
</dbReference>
<dbReference type="Proteomes" id="UP000316095">
    <property type="component" value="Unassembled WGS sequence"/>
</dbReference>
<feature type="transmembrane region" description="Helical" evidence="5">
    <location>
        <begin position="226"/>
        <end position="249"/>
    </location>
</feature>
<feature type="transmembrane region" description="Helical" evidence="5">
    <location>
        <begin position="130"/>
        <end position="155"/>
    </location>
</feature>
<feature type="transmembrane region" description="Helical" evidence="5">
    <location>
        <begin position="42"/>
        <end position="60"/>
    </location>
</feature>
<dbReference type="GO" id="GO:0016020">
    <property type="term" value="C:membrane"/>
    <property type="evidence" value="ECO:0007669"/>
    <property type="project" value="UniProtKB-SubCell"/>
</dbReference>
<dbReference type="Gene3D" id="1.20.1530.20">
    <property type="match status" value="1"/>
</dbReference>
<name>A0A5C5XES3_9PLAN</name>
<feature type="transmembrane region" description="Helical" evidence="5">
    <location>
        <begin position="288"/>
        <end position="310"/>
    </location>
</feature>
<dbReference type="OrthoDB" id="9806785at2"/>
<reference evidence="6 7" key="1">
    <citation type="submission" date="2019-02" db="EMBL/GenBank/DDBJ databases">
        <title>Deep-cultivation of Planctomycetes and their phenomic and genomic characterization uncovers novel biology.</title>
        <authorList>
            <person name="Wiegand S."/>
            <person name="Jogler M."/>
            <person name="Boedeker C."/>
            <person name="Pinto D."/>
            <person name="Vollmers J."/>
            <person name="Rivas-Marin E."/>
            <person name="Kohn T."/>
            <person name="Peeters S.H."/>
            <person name="Heuer A."/>
            <person name="Rast P."/>
            <person name="Oberbeckmann S."/>
            <person name="Bunk B."/>
            <person name="Jeske O."/>
            <person name="Meyerdierks A."/>
            <person name="Storesund J.E."/>
            <person name="Kallscheuer N."/>
            <person name="Luecker S."/>
            <person name="Lage O.M."/>
            <person name="Pohl T."/>
            <person name="Merkel B.J."/>
            <person name="Hornburger P."/>
            <person name="Mueller R.-W."/>
            <person name="Bruemmer F."/>
            <person name="Labrenz M."/>
            <person name="Spormann A.M."/>
            <person name="Op Den Camp H."/>
            <person name="Overmann J."/>
            <person name="Amann R."/>
            <person name="Jetten M.S.M."/>
            <person name="Mascher T."/>
            <person name="Medema M.H."/>
            <person name="Devos D.P."/>
            <person name="Kaster A.-K."/>
            <person name="Ovreas L."/>
            <person name="Rohde M."/>
            <person name="Galperin M.Y."/>
            <person name="Jogler C."/>
        </authorList>
    </citation>
    <scope>NUCLEOTIDE SEQUENCE [LARGE SCALE GENOMIC DNA]</scope>
    <source>
        <strain evidence="6 7">Pan54</strain>
    </source>
</reference>
<dbReference type="InterPro" id="IPR004710">
    <property type="entry name" value="Bilac:Na_transpt"/>
</dbReference>
<evidence type="ECO:0000313" key="6">
    <source>
        <dbReference type="EMBL" id="TWT61149.1"/>
    </source>
</evidence>
<dbReference type="InterPro" id="IPR002657">
    <property type="entry name" value="BilAc:Na_symport/Acr3"/>
</dbReference>
<feature type="transmembrane region" description="Helical" evidence="5">
    <location>
        <begin position="72"/>
        <end position="93"/>
    </location>
</feature>
<comment type="caution">
    <text evidence="6">The sequence shown here is derived from an EMBL/GenBank/DDBJ whole genome shotgun (WGS) entry which is preliminary data.</text>
</comment>
<gene>
    <name evidence="6" type="ORF">Pan54_18840</name>
</gene>
<feature type="transmembrane region" description="Helical" evidence="5">
    <location>
        <begin position="167"/>
        <end position="189"/>
    </location>
</feature>
<dbReference type="InterPro" id="IPR038770">
    <property type="entry name" value="Na+/solute_symporter_sf"/>
</dbReference>
<feature type="transmembrane region" description="Helical" evidence="5">
    <location>
        <begin position="99"/>
        <end position="118"/>
    </location>
</feature>
<comment type="subcellular location">
    <subcellularLocation>
        <location evidence="1">Membrane</location>
        <topology evidence="1">Multi-pass membrane protein</topology>
    </subcellularLocation>
</comment>
<dbReference type="Pfam" id="PF01758">
    <property type="entry name" value="SBF"/>
    <property type="match status" value="1"/>
</dbReference>
<accession>A0A5C5XES3</accession>
<dbReference type="EMBL" id="SJPG01000001">
    <property type="protein sequence ID" value="TWT61149.1"/>
    <property type="molecule type" value="Genomic_DNA"/>
</dbReference>
<evidence type="ECO:0000256" key="4">
    <source>
        <dbReference type="ARBA" id="ARBA00023136"/>
    </source>
</evidence>
<dbReference type="PANTHER" id="PTHR10361:SF28">
    <property type="entry name" value="P3 PROTEIN-RELATED"/>
    <property type="match status" value="1"/>
</dbReference>
<dbReference type="AlphaFoldDB" id="A0A5C5XES3"/>
<dbReference type="RefSeq" id="WP_146503178.1">
    <property type="nucleotide sequence ID" value="NZ_SJPG01000001.1"/>
</dbReference>
<feature type="transmembrane region" description="Helical" evidence="5">
    <location>
        <begin position="196"/>
        <end position="220"/>
    </location>
</feature>
<organism evidence="6 7">
    <name type="scientific">Rubinisphaera italica</name>
    <dbReference type="NCBI Taxonomy" id="2527969"/>
    <lineage>
        <taxon>Bacteria</taxon>
        <taxon>Pseudomonadati</taxon>
        <taxon>Planctomycetota</taxon>
        <taxon>Planctomycetia</taxon>
        <taxon>Planctomycetales</taxon>
        <taxon>Planctomycetaceae</taxon>
        <taxon>Rubinisphaera</taxon>
    </lineage>
</organism>
<evidence type="ECO:0000256" key="5">
    <source>
        <dbReference type="SAM" id="Phobius"/>
    </source>
</evidence>
<feature type="transmembrane region" description="Helical" evidence="5">
    <location>
        <begin position="261"/>
        <end position="282"/>
    </location>
</feature>
<evidence type="ECO:0000256" key="1">
    <source>
        <dbReference type="ARBA" id="ARBA00004141"/>
    </source>
</evidence>
<evidence type="ECO:0000256" key="3">
    <source>
        <dbReference type="ARBA" id="ARBA00022989"/>
    </source>
</evidence>
<evidence type="ECO:0000256" key="2">
    <source>
        <dbReference type="ARBA" id="ARBA00022692"/>
    </source>
</evidence>
<keyword evidence="4 5" id="KW-0472">Membrane</keyword>
<protein>
    <submittedName>
        <fullName evidence="6">Sodium Bile acid symporter family protein</fullName>
    </submittedName>
</protein>
<keyword evidence="3 5" id="KW-1133">Transmembrane helix</keyword>
<keyword evidence="2 5" id="KW-0812">Transmembrane</keyword>
<evidence type="ECO:0000313" key="7">
    <source>
        <dbReference type="Proteomes" id="UP000316095"/>
    </source>
</evidence>
<keyword evidence="7" id="KW-1185">Reference proteome</keyword>
<proteinExistence type="predicted"/>
<sequence length="330" mass="36144">MDRFRRILERYLILWLCLSSGAFLIWGQATTESAEFLDFFKIYTMQPSIMLAMFCVGMLIPPEELREVAQRWQAVVCGTATQYLAMPLIAFGISELFGFTGAFRAGIILVGCVPGAMASNILTLTGRGNVSYSICITTLSTLLSPFIVPLFLWAFLGVEKRPDPAAVFVNLLQTVALPVLFGFAFKILFKLHETKFIVVAGILANLSILWIIAVAIGLNAARLQNVTMILLSALLIINLLGYLAGLISGTVLKLDWRRRKALILEVGMQNAGVGTMLALTFFPDEATAIPTAVYTFGCMFTGTILANVWYWRSELSSQPAEPVPPSEPAG</sequence>